<keyword evidence="4" id="KW-1185">Reference proteome</keyword>
<evidence type="ECO:0000256" key="1">
    <source>
        <dbReference type="SAM" id="MobiDB-lite"/>
    </source>
</evidence>
<protein>
    <submittedName>
        <fullName evidence="3">AAA family ATPase</fullName>
    </submittedName>
</protein>
<sequence>MQSRRPRHHHNGDIDVRSHKLLRQRPEPAGASSLTLSPNGNTMKTNNKSGVNRGRANSTSGIATTKKSEAPPAMGPVAAEVHRKSSEAARVYRRSMLTTKAKRADELQISVPPEVRGVTGLAALRKFDHDDDDHKGATVAFKAPDIVAVTAIDVAAKLALADAIDASIGLAQEIRDGSPVVLVDVTDLELLERIALIWRDVMLPSAAACAKISAGGLRHGRHDAAYMVVRSPAKPRDVDDIRRSVLEALALAVPVFAFTPGAEAHLPAELQRACTHRLTLSRLDSATITRTIEIVSGRKCRKRLTSAAASVTSMADIAIAVRFDRKPTVCITALERLAAEKNATRDSRDLTLDQLHGMDEAVNWARSAIDDVEAWKRKKIPFSSISAKIALNGPPGTGKTTFAKVFAAEAKFPLVTASLAQWQGSGEGHLGHLLRAMKQDFDRARALADPVCVLFIDEFDSFPNRAELTHSHKDYQIEVVNALLEQVDGLASQGHLIIIGACNDVSRCDPALVRPGRLNPVIEIKLPDLATLERMFRVRLGDDLKNEDLTDICERSLGGAGADVERVVADARRMARRDGGRSLTYGDLRNAVSSTHDMSDVQRRRSAVHEAGHIVIEVLLNGADGVHATIAVSSRIGGRVVRTRDLDAAGTYEDYARRLQVLLAGRTAEILLLGDCGHGSGGVPGSDLQIAGAMAAAMAGSIGHSGPHPLLYLASRERTDELLTYSEIRRAAGEELLKAEDACRALLQRHRGALQAVAEVLVEFGRIDGVAVARLMAEQNSWKALRA</sequence>
<dbReference type="Pfam" id="PF00004">
    <property type="entry name" value="AAA"/>
    <property type="match status" value="1"/>
</dbReference>
<gene>
    <name evidence="3" type="ORF">RPMA_27275</name>
</gene>
<feature type="domain" description="AAA+ ATPase" evidence="2">
    <location>
        <begin position="385"/>
        <end position="528"/>
    </location>
</feature>
<name>A0ABX8AI81_9BRAD</name>
<dbReference type="Pfam" id="PF01434">
    <property type="entry name" value="Peptidase_M41"/>
    <property type="match status" value="1"/>
</dbReference>
<accession>A0ABX8AI81</accession>
<dbReference type="InterPro" id="IPR027417">
    <property type="entry name" value="P-loop_NTPase"/>
</dbReference>
<evidence type="ECO:0000313" key="4">
    <source>
        <dbReference type="Proteomes" id="UP000682843"/>
    </source>
</evidence>
<dbReference type="Gene3D" id="3.40.50.300">
    <property type="entry name" value="P-loop containing nucleotide triphosphate hydrolases"/>
    <property type="match status" value="1"/>
</dbReference>
<dbReference type="SUPFAM" id="SSF140990">
    <property type="entry name" value="FtsH protease domain-like"/>
    <property type="match status" value="1"/>
</dbReference>
<proteinExistence type="predicted"/>
<dbReference type="InterPro" id="IPR000642">
    <property type="entry name" value="Peptidase_M41"/>
</dbReference>
<dbReference type="Gene3D" id="1.20.58.760">
    <property type="entry name" value="Peptidase M41"/>
    <property type="match status" value="1"/>
</dbReference>
<organism evidence="3 4">
    <name type="scientific">Tardiphaga alba</name>
    <dbReference type="NCBI Taxonomy" id="340268"/>
    <lineage>
        <taxon>Bacteria</taxon>
        <taxon>Pseudomonadati</taxon>
        <taxon>Pseudomonadota</taxon>
        <taxon>Alphaproteobacteria</taxon>
        <taxon>Hyphomicrobiales</taxon>
        <taxon>Nitrobacteraceae</taxon>
        <taxon>Tardiphaga</taxon>
    </lineage>
</organism>
<dbReference type="PANTHER" id="PTHR23076">
    <property type="entry name" value="METALLOPROTEASE M41 FTSH"/>
    <property type="match status" value="1"/>
</dbReference>
<feature type="compositionally biased region" description="Polar residues" evidence="1">
    <location>
        <begin position="32"/>
        <end position="65"/>
    </location>
</feature>
<reference evidence="3 4" key="1">
    <citation type="submission" date="2019-02" db="EMBL/GenBank/DDBJ databases">
        <title>Emended description of the genus Rhodopseudomonas and description of Rhodopseudomonas albus sp. nov., a non-phototrophic, heavy-metal-tolerant bacterium isolated from garden soil.</title>
        <authorList>
            <person name="Bao Z."/>
            <person name="Cao W.W."/>
            <person name="Sato Y."/>
            <person name="Nishizawa T."/>
            <person name="Zhao J."/>
            <person name="Guo Y."/>
            <person name="Ohta H."/>
        </authorList>
    </citation>
    <scope>NUCLEOTIDE SEQUENCE [LARGE SCALE GENOMIC DNA]</scope>
    <source>
        <strain evidence="3 4">SK50-23</strain>
    </source>
</reference>
<dbReference type="CDD" id="cd19481">
    <property type="entry name" value="RecA-like_protease"/>
    <property type="match status" value="1"/>
</dbReference>
<feature type="compositionally biased region" description="Basic residues" evidence="1">
    <location>
        <begin position="1"/>
        <end position="10"/>
    </location>
</feature>
<dbReference type="InterPro" id="IPR003959">
    <property type="entry name" value="ATPase_AAA_core"/>
</dbReference>
<dbReference type="PANTHER" id="PTHR23076:SF97">
    <property type="entry name" value="ATP-DEPENDENT ZINC METALLOPROTEASE YME1L1"/>
    <property type="match status" value="1"/>
</dbReference>
<dbReference type="SUPFAM" id="SSF52540">
    <property type="entry name" value="P-loop containing nucleoside triphosphate hydrolases"/>
    <property type="match status" value="1"/>
</dbReference>
<dbReference type="SMART" id="SM00382">
    <property type="entry name" value="AAA"/>
    <property type="match status" value="1"/>
</dbReference>
<dbReference type="InterPro" id="IPR037219">
    <property type="entry name" value="Peptidase_M41-like"/>
</dbReference>
<dbReference type="Proteomes" id="UP000682843">
    <property type="component" value="Chromosome"/>
</dbReference>
<dbReference type="EMBL" id="CP036498">
    <property type="protein sequence ID" value="QUS42108.1"/>
    <property type="molecule type" value="Genomic_DNA"/>
</dbReference>
<dbReference type="InterPro" id="IPR003593">
    <property type="entry name" value="AAA+_ATPase"/>
</dbReference>
<feature type="region of interest" description="Disordered" evidence="1">
    <location>
        <begin position="1"/>
        <end position="82"/>
    </location>
</feature>
<evidence type="ECO:0000259" key="2">
    <source>
        <dbReference type="SMART" id="SM00382"/>
    </source>
</evidence>
<evidence type="ECO:0000313" key="3">
    <source>
        <dbReference type="EMBL" id="QUS42108.1"/>
    </source>
</evidence>